<reference evidence="2 3" key="1">
    <citation type="journal article" date="2019" name="Int. J. Syst. Evol. Microbiol.">
        <title>The Global Catalogue of Microorganisms (GCM) 10K type strain sequencing project: providing services to taxonomists for standard genome sequencing and annotation.</title>
        <authorList>
            <consortium name="The Broad Institute Genomics Platform"/>
            <consortium name="The Broad Institute Genome Sequencing Center for Infectious Disease"/>
            <person name="Wu L."/>
            <person name="Ma J."/>
        </authorList>
    </citation>
    <scope>NUCLEOTIDE SEQUENCE [LARGE SCALE GENOMIC DNA]</scope>
    <source>
        <strain evidence="2 3">JCM 16014</strain>
    </source>
</reference>
<sequence length="106" mass="11098">MKEPHRSTFAAEDDDEDEGDDEAEDDPAADVAGALDDALELVEPAVVDVDVDAGVDAVVAPALFDPCDFDDEHAAAEPTRPATATTAATLRFSVIRPANQGRAFVS</sequence>
<evidence type="ECO:0000256" key="1">
    <source>
        <dbReference type="SAM" id="MobiDB-lite"/>
    </source>
</evidence>
<feature type="compositionally biased region" description="Acidic residues" evidence="1">
    <location>
        <begin position="11"/>
        <end position="28"/>
    </location>
</feature>
<keyword evidence="3" id="KW-1185">Reference proteome</keyword>
<evidence type="ECO:0000313" key="3">
    <source>
        <dbReference type="Proteomes" id="UP001500751"/>
    </source>
</evidence>
<name>A0ABN2UP40_9ACTN</name>
<dbReference type="EMBL" id="BAAAQN010000030">
    <property type="protein sequence ID" value="GAA2040865.1"/>
    <property type="molecule type" value="Genomic_DNA"/>
</dbReference>
<feature type="region of interest" description="Disordered" evidence="1">
    <location>
        <begin position="1"/>
        <end position="33"/>
    </location>
</feature>
<evidence type="ECO:0000313" key="2">
    <source>
        <dbReference type="EMBL" id="GAA2040865.1"/>
    </source>
</evidence>
<comment type="caution">
    <text evidence="2">The sequence shown here is derived from an EMBL/GenBank/DDBJ whole genome shotgun (WGS) entry which is preliminary data.</text>
</comment>
<gene>
    <name evidence="2" type="ORF">GCM10009839_48900</name>
</gene>
<dbReference type="RefSeq" id="WP_344667982.1">
    <property type="nucleotide sequence ID" value="NZ_BAAAQN010000030.1"/>
</dbReference>
<organism evidence="2 3">
    <name type="scientific">Catenulispora yoronensis</name>
    <dbReference type="NCBI Taxonomy" id="450799"/>
    <lineage>
        <taxon>Bacteria</taxon>
        <taxon>Bacillati</taxon>
        <taxon>Actinomycetota</taxon>
        <taxon>Actinomycetes</taxon>
        <taxon>Catenulisporales</taxon>
        <taxon>Catenulisporaceae</taxon>
        <taxon>Catenulispora</taxon>
    </lineage>
</organism>
<accession>A0ABN2UP40</accession>
<dbReference type="Proteomes" id="UP001500751">
    <property type="component" value="Unassembled WGS sequence"/>
</dbReference>
<proteinExistence type="predicted"/>
<protein>
    <submittedName>
        <fullName evidence="2">Uncharacterized protein</fullName>
    </submittedName>
</protein>